<dbReference type="EMBL" id="JANPWB010000014">
    <property type="protein sequence ID" value="KAJ1097427.1"/>
    <property type="molecule type" value="Genomic_DNA"/>
</dbReference>
<dbReference type="Proteomes" id="UP001066276">
    <property type="component" value="Chromosome 10"/>
</dbReference>
<evidence type="ECO:0000313" key="1">
    <source>
        <dbReference type="EMBL" id="KAJ1097427.1"/>
    </source>
</evidence>
<accession>A0AAV7M4H5</accession>
<dbReference type="AlphaFoldDB" id="A0AAV7M4H5"/>
<name>A0AAV7M4H5_PLEWA</name>
<gene>
    <name evidence="1" type="ORF">NDU88_002546</name>
</gene>
<proteinExistence type="predicted"/>
<dbReference type="PANTHER" id="PTHR31635:SF196">
    <property type="entry name" value="REVERSE TRANSCRIPTASE DOMAIN-CONTAINING PROTEIN-RELATED"/>
    <property type="match status" value="1"/>
</dbReference>
<protein>
    <submittedName>
        <fullName evidence="1">Uncharacterized protein</fullName>
    </submittedName>
</protein>
<sequence>MALVPRTLEDQGKLQLRQQELWSQVEYRARNYAITAQRRVYEVGDKAGKLLAWPEQRDSESSGVLKKENAESILQTTGITIAKAFAEYYEDLYASKTTMSTADCADFLRGIHLQVLQGEDRDALEVVMKEEEVAILDLQSGKAPGPNELPVDLYKGLTSTITGPRLAMFREVCERGCLPADQRAASITVIHKEGKP</sequence>
<organism evidence="1 2">
    <name type="scientific">Pleurodeles waltl</name>
    <name type="common">Iberian ribbed newt</name>
    <dbReference type="NCBI Taxonomy" id="8319"/>
    <lineage>
        <taxon>Eukaryota</taxon>
        <taxon>Metazoa</taxon>
        <taxon>Chordata</taxon>
        <taxon>Craniata</taxon>
        <taxon>Vertebrata</taxon>
        <taxon>Euteleostomi</taxon>
        <taxon>Amphibia</taxon>
        <taxon>Batrachia</taxon>
        <taxon>Caudata</taxon>
        <taxon>Salamandroidea</taxon>
        <taxon>Salamandridae</taxon>
        <taxon>Pleurodelinae</taxon>
        <taxon>Pleurodeles</taxon>
    </lineage>
</organism>
<dbReference type="PANTHER" id="PTHR31635">
    <property type="entry name" value="REVERSE TRANSCRIPTASE DOMAIN-CONTAINING PROTEIN-RELATED"/>
    <property type="match status" value="1"/>
</dbReference>
<evidence type="ECO:0000313" key="2">
    <source>
        <dbReference type="Proteomes" id="UP001066276"/>
    </source>
</evidence>
<comment type="caution">
    <text evidence="1">The sequence shown here is derived from an EMBL/GenBank/DDBJ whole genome shotgun (WGS) entry which is preliminary data.</text>
</comment>
<reference evidence="1" key="1">
    <citation type="journal article" date="2022" name="bioRxiv">
        <title>Sequencing and chromosome-scale assembly of the giantPleurodeles waltlgenome.</title>
        <authorList>
            <person name="Brown T."/>
            <person name="Elewa A."/>
            <person name="Iarovenko S."/>
            <person name="Subramanian E."/>
            <person name="Araus A.J."/>
            <person name="Petzold A."/>
            <person name="Susuki M."/>
            <person name="Suzuki K.-i.T."/>
            <person name="Hayashi T."/>
            <person name="Toyoda A."/>
            <person name="Oliveira C."/>
            <person name="Osipova E."/>
            <person name="Leigh N.D."/>
            <person name="Simon A."/>
            <person name="Yun M.H."/>
        </authorList>
    </citation>
    <scope>NUCLEOTIDE SEQUENCE</scope>
    <source>
        <strain evidence="1">20211129_DDA</strain>
        <tissue evidence="1">Liver</tissue>
    </source>
</reference>
<keyword evidence="2" id="KW-1185">Reference proteome</keyword>